<dbReference type="EMBL" id="CAXKWB010127290">
    <property type="protein sequence ID" value="CAL4240435.1"/>
    <property type="molecule type" value="Genomic_DNA"/>
</dbReference>
<evidence type="ECO:0000313" key="2">
    <source>
        <dbReference type="Proteomes" id="UP001497623"/>
    </source>
</evidence>
<reference evidence="1 2" key="1">
    <citation type="submission" date="2024-05" db="EMBL/GenBank/DDBJ databases">
        <authorList>
            <person name="Wallberg A."/>
        </authorList>
    </citation>
    <scope>NUCLEOTIDE SEQUENCE [LARGE SCALE GENOMIC DNA]</scope>
</reference>
<dbReference type="Proteomes" id="UP001497623">
    <property type="component" value="Unassembled WGS sequence"/>
</dbReference>
<organism evidence="1 2">
    <name type="scientific">Meganyctiphanes norvegica</name>
    <name type="common">Northern krill</name>
    <name type="synonym">Thysanopoda norvegica</name>
    <dbReference type="NCBI Taxonomy" id="48144"/>
    <lineage>
        <taxon>Eukaryota</taxon>
        <taxon>Metazoa</taxon>
        <taxon>Ecdysozoa</taxon>
        <taxon>Arthropoda</taxon>
        <taxon>Crustacea</taxon>
        <taxon>Multicrustacea</taxon>
        <taxon>Malacostraca</taxon>
        <taxon>Eumalacostraca</taxon>
        <taxon>Eucarida</taxon>
        <taxon>Euphausiacea</taxon>
        <taxon>Euphausiidae</taxon>
        <taxon>Meganyctiphanes</taxon>
    </lineage>
</organism>
<feature type="non-terminal residue" evidence="1">
    <location>
        <position position="1"/>
    </location>
</feature>
<dbReference type="AlphaFoldDB" id="A0AAV2ST07"/>
<gene>
    <name evidence="1" type="ORF">MNOR_LOCUS40593</name>
</gene>
<sequence length="338" mass="38208">DFCDEKGLPFLEMKGAFLLSKLEWENIHDLKEILEFAHKGFSDFFSAKCIESKLHQMEKNRENHQNKISRGNIIRKIILDTHGEDFNNLPKYQNILQLLGGILALKDDNLVENHGHNIIDIISETGVSNNTQWFDIYSDLNLNPTSAAKFGQLIAPHLDLNDFTIKDADVEVLSTLLLYVDIDKVKLDLSSTVMPAQLPILMNVLRNNKCSIIVSEISNKNIDLWNSVSINTKLPQIITDKINVTTCHDNLPFLAQVHKVKENCNLQGLWRELHSATTAPDMSRCKVEELSTSVNAIQELPTTVEYLRLGLLEDPDTGFVRDPGLDGLAQHCKQLQTL</sequence>
<feature type="non-terminal residue" evidence="1">
    <location>
        <position position="338"/>
    </location>
</feature>
<proteinExistence type="predicted"/>
<name>A0AAV2ST07_MEGNR</name>
<keyword evidence="2" id="KW-1185">Reference proteome</keyword>
<evidence type="ECO:0000313" key="1">
    <source>
        <dbReference type="EMBL" id="CAL4240435.1"/>
    </source>
</evidence>
<protein>
    <submittedName>
        <fullName evidence="1">Uncharacterized protein</fullName>
    </submittedName>
</protein>
<accession>A0AAV2ST07</accession>
<comment type="caution">
    <text evidence="1">The sequence shown here is derived from an EMBL/GenBank/DDBJ whole genome shotgun (WGS) entry which is preliminary data.</text>
</comment>